<dbReference type="WBParaSite" id="snap_masked-unitig_26208-processed-gene-0.0-mRNA-1">
    <property type="protein sequence ID" value="snap_masked-unitig_26208-processed-gene-0.0-mRNA-1"/>
    <property type="gene ID" value="snap_masked-unitig_26208-processed-gene-0.0"/>
</dbReference>
<keyword evidence="11" id="KW-1185">Reference proteome</keyword>
<evidence type="ECO:0000313" key="11">
    <source>
        <dbReference type="Proteomes" id="UP000095280"/>
    </source>
</evidence>
<keyword evidence="4" id="KW-0812">Transmembrane</keyword>
<feature type="region of interest" description="Disordered" evidence="10">
    <location>
        <begin position="82"/>
        <end position="101"/>
    </location>
</feature>
<evidence type="ECO:0000256" key="7">
    <source>
        <dbReference type="ARBA" id="ARBA00023136"/>
    </source>
</evidence>
<evidence type="ECO:0000256" key="9">
    <source>
        <dbReference type="ARBA" id="ARBA00023303"/>
    </source>
</evidence>
<keyword evidence="7" id="KW-0472">Membrane</keyword>
<keyword evidence="9" id="KW-0407">Ion channel</keyword>
<dbReference type="InterPro" id="IPR027309">
    <property type="entry name" value="P2X_extracellular_dom_sf"/>
</dbReference>
<keyword evidence="8" id="KW-1071">Ligand-gated ion channel</keyword>
<proteinExistence type="inferred from homology"/>
<evidence type="ECO:0000256" key="4">
    <source>
        <dbReference type="ARBA" id="ARBA00022692"/>
    </source>
</evidence>
<dbReference type="Gene3D" id="2.60.490.10">
    <property type="entry name" value="atp-gated p2x4 ion channel domain"/>
    <property type="match status" value="1"/>
</dbReference>
<keyword evidence="3" id="KW-0813">Transport</keyword>
<name>A0A1I8JNT7_9PLAT</name>
<accession>A0A1I8JNT7</accession>
<comment type="subcellular location">
    <subcellularLocation>
        <location evidence="1">Endomembrane system</location>
    </subcellularLocation>
</comment>
<evidence type="ECO:0000256" key="3">
    <source>
        <dbReference type="ARBA" id="ARBA00022448"/>
    </source>
</evidence>
<keyword evidence="5" id="KW-1133">Transmembrane helix</keyword>
<keyword evidence="6" id="KW-0406">Ion transport</keyword>
<evidence type="ECO:0000313" key="12">
    <source>
        <dbReference type="WBParaSite" id="snap_masked-unitig_26208-processed-gene-0.0-mRNA-1"/>
    </source>
</evidence>
<dbReference type="Pfam" id="PF00864">
    <property type="entry name" value="P2X_receptor"/>
    <property type="match status" value="1"/>
</dbReference>
<protein>
    <submittedName>
        <fullName evidence="12">SCP domain-containing protein</fullName>
    </submittedName>
</protein>
<evidence type="ECO:0000256" key="6">
    <source>
        <dbReference type="ARBA" id="ARBA00023065"/>
    </source>
</evidence>
<evidence type="ECO:0000256" key="8">
    <source>
        <dbReference type="ARBA" id="ARBA00023286"/>
    </source>
</evidence>
<organism evidence="11 12">
    <name type="scientific">Macrostomum lignano</name>
    <dbReference type="NCBI Taxonomy" id="282301"/>
    <lineage>
        <taxon>Eukaryota</taxon>
        <taxon>Metazoa</taxon>
        <taxon>Spiralia</taxon>
        <taxon>Lophotrochozoa</taxon>
        <taxon>Platyhelminthes</taxon>
        <taxon>Rhabditophora</taxon>
        <taxon>Macrostomorpha</taxon>
        <taxon>Macrostomida</taxon>
        <taxon>Macrostomidae</taxon>
        <taxon>Macrostomum</taxon>
    </lineage>
</organism>
<comment type="similarity">
    <text evidence="2">Belongs to the P2X receptor family.</text>
</comment>
<sequence length="152" mass="16259">AETQAHAVLEPEFSGEVQATEVQQVAGGAEKCLGRGSLAAASLEYTNYTNIPSIGDRIWDVADWAMNSAFFVTTNVVITKNQARPRARRTRTTDGTPHARATRTARRATCTCWAGASRPGAACGAAGEANLTICEIYGWCPTERDQLPLGDD</sequence>
<evidence type="ECO:0000256" key="5">
    <source>
        <dbReference type="ARBA" id="ARBA00022989"/>
    </source>
</evidence>
<evidence type="ECO:0000256" key="2">
    <source>
        <dbReference type="ARBA" id="ARBA00009848"/>
    </source>
</evidence>
<dbReference type="InterPro" id="IPR059116">
    <property type="entry name" value="P2X_receptor"/>
</dbReference>
<reference evidence="12" key="1">
    <citation type="submission" date="2016-11" db="UniProtKB">
        <authorList>
            <consortium name="WormBaseParasite"/>
        </authorList>
    </citation>
    <scope>IDENTIFICATION</scope>
</reference>
<dbReference type="Proteomes" id="UP000095280">
    <property type="component" value="Unplaced"/>
</dbReference>
<dbReference type="AlphaFoldDB" id="A0A1I8JNT7"/>
<evidence type="ECO:0000256" key="1">
    <source>
        <dbReference type="ARBA" id="ARBA00004308"/>
    </source>
</evidence>
<evidence type="ECO:0000256" key="10">
    <source>
        <dbReference type="SAM" id="MobiDB-lite"/>
    </source>
</evidence>